<dbReference type="AlphaFoldDB" id="A0A976MA36"/>
<evidence type="ECO:0000313" key="3">
    <source>
        <dbReference type="Proteomes" id="UP000244803"/>
    </source>
</evidence>
<dbReference type="EMBL" id="CP056068">
    <property type="protein sequence ID" value="UKJ90464.1"/>
    <property type="molecule type" value="Genomic_DNA"/>
</dbReference>
<accession>A0A976MA36</accession>
<dbReference type="OrthoDB" id="365538at2759"/>
<sequence length="318" mass="36026">MACSQSSISEECQMRSVADSLKAPGSRFDNEISYEINGCILTWIANDEGGEYRFECSNIIEIIDGYYKAEFYLDTKRIFEAPNIIDTYDNNIQVEFTNYTEEDHPKTIPPQPEKPNLHNIYTISSASTEAESLHENLNGSRKNGTQCTQVNNTKSSETRLPTTRGTRASSTNNTSIKYMNSSNGKQATKAERPKDKPPTIQKKPIETRKQTGSTFTLRSSRANKLPATPTNIYSRDNTRAFAATHARLATPAIEPVFPAVDLKRRKYTKPEPPKRKPEVEVRRGERVRKVSIFQDCYIPAARNEWISEVFIGAHKENF</sequence>
<evidence type="ECO:0000256" key="1">
    <source>
        <dbReference type="SAM" id="MobiDB-lite"/>
    </source>
</evidence>
<dbReference type="Proteomes" id="UP000244803">
    <property type="component" value="Chromosome 2"/>
</dbReference>
<protein>
    <submittedName>
        <fullName evidence="2">Uncharacterized protein</fullName>
    </submittedName>
</protein>
<organism evidence="2 3">
    <name type="scientific">Theileria orientalis</name>
    <dbReference type="NCBI Taxonomy" id="68886"/>
    <lineage>
        <taxon>Eukaryota</taxon>
        <taxon>Sar</taxon>
        <taxon>Alveolata</taxon>
        <taxon>Apicomplexa</taxon>
        <taxon>Aconoidasida</taxon>
        <taxon>Piroplasmida</taxon>
        <taxon>Theileriidae</taxon>
        <taxon>Theileria</taxon>
    </lineage>
</organism>
<feature type="compositionally biased region" description="Polar residues" evidence="1">
    <location>
        <begin position="128"/>
        <end position="186"/>
    </location>
</feature>
<feature type="region of interest" description="Disordered" evidence="1">
    <location>
        <begin position="128"/>
        <end position="216"/>
    </location>
</feature>
<name>A0A976MA36_THEOR</name>
<proteinExistence type="predicted"/>
<gene>
    <name evidence="2" type="ORF">MACJ_001397</name>
</gene>
<evidence type="ECO:0000313" key="2">
    <source>
        <dbReference type="EMBL" id="UKJ90464.1"/>
    </source>
</evidence>
<feature type="compositionally biased region" description="Basic and acidic residues" evidence="1">
    <location>
        <begin position="188"/>
        <end position="209"/>
    </location>
</feature>
<reference evidence="2" key="1">
    <citation type="submission" date="2022-07" db="EMBL/GenBank/DDBJ databases">
        <title>Evaluation of T. orientalis genome assembly methods using nanopore sequencing and analysis of variation between genomes.</title>
        <authorList>
            <person name="Yam J."/>
            <person name="Micallef M.L."/>
            <person name="Liu M."/>
            <person name="Djordjevic S.P."/>
            <person name="Bogema D.R."/>
            <person name="Jenkins C."/>
        </authorList>
    </citation>
    <scope>NUCLEOTIDE SEQUENCE</scope>
    <source>
        <strain evidence="2">Fish Creek</strain>
    </source>
</reference>